<keyword evidence="3" id="KW-0418">Kinase</keyword>
<dbReference type="PROSITE" id="PS51096">
    <property type="entry name" value="PTS_EIIA_TYPE_4"/>
    <property type="match status" value="1"/>
</dbReference>
<dbReference type="GO" id="GO:0009401">
    <property type="term" value="P:phosphoenolpyruvate-dependent sugar phosphotransferase system"/>
    <property type="evidence" value="ECO:0007669"/>
    <property type="project" value="InterPro"/>
</dbReference>
<dbReference type="PROSITE" id="PS51372">
    <property type="entry name" value="PRD_2"/>
    <property type="match status" value="1"/>
</dbReference>
<dbReference type="Gene3D" id="1.10.8.60">
    <property type="match status" value="1"/>
</dbReference>
<dbReference type="SUPFAM" id="SSF52540">
    <property type="entry name" value="P-loop containing nucleoside triphosphate hydrolases"/>
    <property type="match status" value="1"/>
</dbReference>
<dbReference type="SUPFAM" id="SSF46785">
    <property type="entry name" value="Winged helix' DNA-binding domain"/>
    <property type="match status" value="1"/>
</dbReference>
<dbReference type="SMART" id="SM00382">
    <property type="entry name" value="AAA"/>
    <property type="match status" value="1"/>
</dbReference>
<keyword evidence="2" id="KW-0547">Nucleotide-binding</keyword>
<evidence type="ECO:0000256" key="1">
    <source>
        <dbReference type="ARBA" id="ARBA00022679"/>
    </source>
</evidence>
<evidence type="ECO:0000313" key="9">
    <source>
        <dbReference type="EMBL" id="SJZ62257.1"/>
    </source>
</evidence>
<dbReference type="OrthoDB" id="9803970at2"/>
<name>A0A1T4M5W0_9FIRM</name>
<evidence type="ECO:0000259" key="6">
    <source>
        <dbReference type="PROSITE" id="PS50045"/>
    </source>
</evidence>
<dbReference type="Gene3D" id="3.40.50.300">
    <property type="entry name" value="P-loop containing nucleotide triphosphate hydrolases"/>
    <property type="match status" value="1"/>
</dbReference>
<dbReference type="Proteomes" id="UP000196365">
    <property type="component" value="Unassembled WGS sequence"/>
</dbReference>
<feature type="domain" description="Sigma-54 factor interaction" evidence="6">
    <location>
        <begin position="89"/>
        <end position="310"/>
    </location>
</feature>
<sequence length="882" mass="100832">MNRLDEVYKELKSFEQIHPQGASAYDIAKKLKIDRSTASRYLNKLVKENKVMKSPGKPVRYKTHSSFVNTQQADLEIRVGKSLQPILKKAMAAFLYPSNPLPILITGETGTGKTFLAETLSKIVNQTSDDKKQIPFITFNCADYANNPELLMGQIFGIKEGAFTGATEDKIGLVERANNGILFLDEIHRLPPSGQEMLFYLMDKGIYRRLGETTKERYSNVSLIAATTEDPNKALLPTLNRRFSVKLTLPPLRERSREEREELLEQFLKEEKKKMNTDLLISDSCREILLTYECPGNIGQLKSDIQIACARAYLRFLNNEEDRVILKKEDLSNELMDGVNEKIKKQEFNSKSNLYDSSPLPNIYEKLNEINKNQPLEITNVKLQRIIQEYIQILSQKYKPPQLSKKGWQKLIDKDLLDALKLAYHKLKKQLPASVSINQLYVLGLHLQNYRNHSKNNRYHESLPSIIHPNIKYRQSAQQLALFLEKNIGLNLPEEEIELMAFFLKSERPHSSLVEQSIAVILVTHGEYTASSMAHVTNTLLGNEVIHAIDMPLDVSTNETYERVKQEIQKNPNIKGVLLLVDIGSLVTMGDTIQHEIDIPIRTLSNVNLSMVLEAGRKSLVSSLSLDEIYEETKKAMFAFIKNDAQTATMHKKRLIATVCFTGEGAAQLLETWIKKYLSTLDQDVIVRTVRIDPTTKDTTVLKELKSYYDIVAIIGTVSVSIDDVPFIPAWELLQKEGISRLEKLLELTRNRIDFIDNQPIEQKEFATLILQGLGEIVTYINPKIMIEILDEFMPPIQAFFQWDNTRELGMWMHLGSLVDRIISAKLNNTMEQLKKSVPIDRNITITKEEEEIWSKLLSKLESTFKIKIPAIIKKELVKLSR</sequence>
<dbReference type="PROSITE" id="PS00675">
    <property type="entry name" value="SIGMA54_INTERACT_1"/>
    <property type="match status" value="1"/>
</dbReference>
<evidence type="ECO:0000259" key="8">
    <source>
        <dbReference type="PROSITE" id="PS51372"/>
    </source>
</evidence>
<evidence type="ECO:0000256" key="5">
    <source>
        <dbReference type="ARBA" id="ARBA00023125"/>
    </source>
</evidence>
<dbReference type="Pfam" id="PF01978">
    <property type="entry name" value="TrmB"/>
    <property type="match status" value="1"/>
</dbReference>
<evidence type="ECO:0000259" key="7">
    <source>
        <dbReference type="PROSITE" id="PS51096"/>
    </source>
</evidence>
<dbReference type="GO" id="GO:0003677">
    <property type="term" value="F:DNA binding"/>
    <property type="evidence" value="ECO:0007669"/>
    <property type="project" value="UniProtKB-KW"/>
</dbReference>
<dbReference type="InterPro" id="IPR033887">
    <property type="entry name" value="PTS_IIA_man"/>
</dbReference>
<dbReference type="InterPro" id="IPR011608">
    <property type="entry name" value="PRD"/>
</dbReference>
<organism evidence="9 10">
    <name type="scientific">Garciella nitratireducens DSM 15102</name>
    <dbReference type="NCBI Taxonomy" id="1121911"/>
    <lineage>
        <taxon>Bacteria</taxon>
        <taxon>Bacillati</taxon>
        <taxon>Bacillota</taxon>
        <taxon>Clostridia</taxon>
        <taxon>Eubacteriales</taxon>
        <taxon>Eubacteriaceae</taxon>
        <taxon>Garciella</taxon>
    </lineage>
</organism>
<dbReference type="InterPro" id="IPR002078">
    <property type="entry name" value="Sigma_54_int"/>
</dbReference>
<keyword evidence="1" id="KW-0808">Transferase</keyword>
<dbReference type="GO" id="GO:0016301">
    <property type="term" value="F:kinase activity"/>
    <property type="evidence" value="ECO:0007669"/>
    <property type="project" value="UniProtKB-KW"/>
</dbReference>
<dbReference type="Pfam" id="PF03610">
    <property type="entry name" value="EIIA-man"/>
    <property type="match status" value="1"/>
</dbReference>
<dbReference type="InterPro" id="IPR027417">
    <property type="entry name" value="P-loop_NTPase"/>
</dbReference>
<dbReference type="InterPro" id="IPR036390">
    <property type="entry name" value="WH_DNA-bd_sf"/>
</dbReference>
<accession>A0A1T4M5W0</accession>
<feature type="domain" description="PRD" evidence="8">
    <location>
        <begin position="411"/>
        <end position="514"/>
    </location>
</feature>
<evidence type="ECO:0000313" key="10">
    <source>
        <dbReference type="Proteomes" id="UP000196365"/>
    </source>
</evidence>
<dbReference type="InterPro" id="IPR036662">
    <property type="entry name" value="PTS_EIIA_man-typ_sf"/>
</dbReference>
<keyword evidence="4" id="KW-0067">ATP-binding</keyword>
<dbReference type="EMBL" id="FUWV01000006">
    <property type="protein sequence ID" value="SJZ62257.1"/>
    <property type="molecule type" value="Genomic_DNA"/>
</dbReference>
<dbReference type="CDD" id="cd00009">
    <property type="entry name" value="AAA"/>
    <property type="match status" value="1"/>
</dbReference>
<keyword evidence="5" id="KW-0238">DNA-binding</keyword>
<dbReference type="Gene3D" id="1.10.10.10">
    <property type="entry name" value="Winged helix-like DNA-binding domain superfamily/Winged helix DNA-binding domain"/>
    <property type="match status" value="1"/>
</dbReference>
<dbReference type="InterPro" id="IPR025943">
    <property type="entry name" value="Sigma_54_int_dom_ATP-bd_2"/>
</dbReference>
<dbReference type="PROSITE" id="PS50045">
    <property type="entry name" value="SIGMA54_INTERACT_4"/>
    <property type="match status" value="1"/>
</dbReference>
<feature type="domain" description="PTS EIIA type-4" evidence="7">
    <location>
        <begin position="517"/>
        <end position="649"/>
    </location>
</feature>
<dbReference type="SUPFAM" id="SSF53062">
    <property type="entry name" value="PTS system fructose IIA component-like"/>
    <property type="match status" value="1"/>
</dbReference>
<dbReference type="GO" id="GO:0005524">
    <property type="term" value="F:ATP binding"/>
    <property type="evidence" value="ECO:0007669"/>
    <property type="project" value="UniProtKB-KW"/>
</dbReference>
<dbReference type="PANTHER" id="PTHR32071">
    <property type="entry name" value="TRANSCRIPTIONAL REGULATORY PROTEIN"/>
    <property type="match status" value="1"/>
</dbReference>
<dbReference type="RefSeq" id="WP_087678647.1">
    <property type="nucleotide sequence ID" value="NZ_FUWV01000006.1"/>
</dbReference>
<reference evidence="9 10" key="1">
    <citation type="submission" date="2017-02" db="EMBL/GenBank/DDBJ databases">
        <authorList>
            <person name="Peterson S.W."/>
        </authorList>
    </citation>
    <scope>NUCLEOTIDE SEQUENCE [LARGE SCALE GENOMIC DNA]</scope>
    <source>
        <strain evidence="9 10">DSM 15102</strain>
    </source>
</reference>
<dbReference type="InterPro" id="IPR036388">
    <property type="entry name" value="WH-like_DNA-bd_sf"/>
</dbReference>
<dbReference type="AlphaFoldDB" id="A0A1T4M5W0"/>
<dbReference type="Gene3D" id="3.40.50.510">
    <property type="entry name" value="Phosphotransferase system, mannose-type IIA component"/>
    <property type="match status" value="1"/>
</dbReference>
<dbReference type="CDD" id="cd00006">
    <property type="entry name" value="PTS_IIA_man"/>
    <property type="match status" value="1"/>
</dbReference>
<dbReference type="GO" id="GO:0006355">
    <property type="term" value="P:regulation of DNA-templated transcription"/>
    <property type="evidence" value="ECO:0007669"/>
    <property type="project" value="InterPro"/>
</dbReference>
<keyword evidence="10" id="KW-1185">Reference proteome</keyword>
<protein>
    <submittedName>
        <fullName evidence="9">Sigma 54 modulation protein</fullName>
    </submittedName>
</protein>
<dbReference type="InterPro" id="IPR002831">
    <property type="entry name" value="Tscrpt_reg_TrmB_N"/>
</dbReference>
<dbReference type="InterPro" id="IPR004701">
    <property type="entry name" value="PTS_EIIA_man-typ"/>
</dbReference>
<evidence type="ECO:0000256" key="3">
    <source>
        <dbReference type="ARBA" id="ARBA00022777"/>
    </source>
</evidence>
<dbReference type="InterPro" id="IPR003593">
    <property type="entry name" value="AAA+_ATPase"/>
</dbReference>
<proteinExistence type="predicted"/>
<dbReference type="Pfam" id="PF00158">
    <property type="entry name" value="Sigma54_activat"/>
    <property type="match status" value="1"/>
</dbReference>
<evidence type="ECO:0000256" key="4">
    <source>
        <dbReference type="ARBA" id="ARBA00022840"/>
    </source>
</evidence>
<dbReference type="PROSITE" id="PS00676">
    <property type="entry name" value="SIGMA54_INTERACT_2"/>
    <property type="match status" value="1"/>
</dbReference>
<evidence type="ECO:0000256" key="2">
    <source>
        <dbReference type="ARBA" id="ARBA00022741"/>
    </source>
</evidence>
<dbReference type="PANTHER" id="PTHR32071:SF38">
    <property type="entry name" value="PSP OPERON TRANSCRIPTIONAL ACTIVATOR"/>
    <property type="match status" value="1"/>
</dbReference>
<dbReference type="GO" id="GO:0016020">
    <property type="term" value="C:membrane"/>
    <property type="evidence" value="ECO:0007669"/>
    <property type="project" value="InterPro"/>
</dbReference>
<dbReference type="InterPro" id="IPR025662">
    <property type="entry name" value="Sigma_54_int_dom_ATP-bd_1"/>
</dbReference>
<gene>
    <name evidence="9" type="ORF">SAMN02745973_01206</name>
</gene>